<dbReference type="Gene3D" id="1.25.40.10">
    <property type="entry name" value="Tetratricopeptide repeat domain"/>
    <property type="match status" value="2"/>
</dbReference>
<dbReference type="PANTHER" id="PTHR35807">
    <property type="entry name" value="TRANSCRIPTIONAL REGULATOR REDD-RELATED"/>
    <property type="match status" value="1"/>
</dbReference>
<evidence type="ECO:0000313" key="2">
    <source>
        <dbReference type="Proteomes" id="UP000334820"/>
    </source>
</evidence>
<dbReference type="EMBL" id="BKZV01000002">
    <property type="protein sequence ID" value="GER82847.1"/>
    <property type="molecule type" value="Genomic_DNA"/>
</dbReference>
<reference evidence="1 2" key="1">
    <citation type="journal article" date="2019" name="Int. J. Syst. Evol. Microbiol.">
        <title>Thermogemmatispora aurantia sp. nov. and Thermogemmatispora argillosa sp. nov., within the class Ktedonobacteria, and emended description of the genus Thermogemmatispora.</title>
        <authorList>
            <person name="Zheng Y."/>
            <person name="Wang C.M."/>
            <person name="Sakai Y."/>
            <person name="Abe K."/>
            <person name="Yokota A."/>
            <person name="Yabe S."/>
        </authorList>
    </citation>
    <scope>NUCLEOTIDE SEQUENCE [LARGE SCALE GENOMIC DNA]</scope>
    <source>
        <strain evidence="1 2">A1-2</strain>
    </source>
</reference>
<organism evidence="1 2">
    <name type="scientific">Thermogemmatispora aurantia</name>
    <dbReference type="NCBI Taxonomy" id="2045279"/>
    <lineage>
        <taxon>Bacteria</taxon>
        <taxon>Bacillati</taxon>
        <taxon>Chloroflexota</taxon>
        <taxon>Ktedonobacteria</taxon>
        <taxon>Thermogemmatisporales</taxon>
        <taxon>Thermogemmatisporaceae</taxon>
        <taxon>Thermogemmatispora</taxon>
    </lineage>
</organism>
<proteinExistence type="predicted"/>
<dbReference type="InterPro" id="IPR051677">
    <property type="entry name" value="AfsR-DnrI-RedD_regulator"/>
</dbReference>
<sequence length="720" mass="82042">MTMAGKELLVKMGDSLPLVRVWMLGPFVVELRGADGAWRALPGSVWRTYFYARPLLQRLLCAHGRRVERQQLLADLWPREEPSEAMERYPLTGAGQVRKLLGRRELLQTCGQGYQLADQGWIWTDVDEALRLVREARGRGLESLEALPCLQEAERLFRRGRLLEGQGALWAVAYREWVAGERWRAGLALGRLYERVGMESEAGEQYRQLYEEEPYKEEALLEVYGWWMRQGERERAERVLEAGLKRLEQEGVPLTAEGKEQVRRLREQGEGRTLVVVQGEAVVYWEGSKGASAEERREERCRKEVPQGEPELQGRLLPLGRGQEEGECGVRVLVWPLVWGRERRGSLQELEREIQEELKMSERREHEAETRAAQGQRLPRRQALLLLAGMPQVLLGLGSVGGGWGWEWEGMKEGRLREEVLPVVAGSITACWHLLNEGELEAVERTVGSYLPLLRRWAYEPSGVQQEAANLAAQGHLLLGFIAYHRLQFQQDLSYDQEGVALSRVSGVPALLVKALTCLGLDYYHLGAPLQMQRVLEEANRLLGHVPPVLHWAVYTGLALAYAKQGRAEEAVGYLSQAREWGDISRLGGDQLPVYLQADEGPWKLIVRESLVHIELSRHGEEREHALEAERALAQIEGWRGRIAVPERIRLEIVNRRGEAAIGRGELEEYVSYTVEGAEGARRLESGKRRQELVSNWRRALERWPGEKRVRELGELVLEM</sequence>
<keyword evidence="2" id="KW-1185">Reference proteome</keyword>
<dbReference type="SUPFAM" id="SSF48452">
    <property type="entry name" value="TPR-like"/>
    <property type="match status" value="2"/>
</dbReference>
<comment type="caution">
    <text evidence="1">The sequence shown here is derived from an EMBL/GenBank/DDBJ whole genome shotgun (WGS) entry which is preliminary data.</text>
</comment>
<name>A0A5J4K867_9CHLR</name>
<dbReference type="PANTHER" id="PTHR35807:SF2">
    <property type="entry name" value="TRANSCRIPTIONAL ACTIVATOR DOMAIN"/>
    <property type="match status" value="1"/>
</dbReference>
<dbReference type="Proteomes" id="UP000334820">
    <property type="component" value="Unassembled WGS sequence"/>
</dbReference>
<accession>A0A5J4K867</accession>
<evidence type="ECO:0000313" key="1">
    <source>
        <dbReference type="EMBL" id="GER82847.1"/>
    </source>
</evidence>
<gene>
    <name evidence="1" type="ORF">KTAU_14840</name>
</gene>
<dbReference type="InterPro" id="IPR011990">
    <property type="entry name" value="TPR-like_helical_dom_sf"/>
</dbReference>
<dbReference type="InterPro" id="IPR036388">
    <property type="entry name" value="WH-like_DNA-bd_sf"/>
</dbReference>
<evidence type="ECO:0008006" key="3">
    <source>
        <dbReference type="Google" id="ProtNLM"/>
    </source>
</evidence>
<dbReference type="AlphaFoldDB" id="A0A5J4K867"/>
<dbReference type="Gene3D" id="1.10.10.10">
    <property type="entry name" value="Winged helix-like DNA-binding domain superfamily/Winged helix DNA-binding domain"/>
    <property type="match status" value="1"/>
</dbReference>
<protein>
    <recommendedName>
        <fullName evidence="3">Bacterial transcriptional activator domain-containing protein</fullName>
    </recommendedName>
</protein>